<evidence type="ECO:0000313" key="2">
    <source>
        <dbReference type="Proteomes" id="UP000095673"/>
    </source>
</evidence>
<gene>
    <name evidence="1" type="ORF">ERS852580_01076</name>
</gene>
<dbReference type="Pfam" id="PF10844">
    <property type="entry name" value="DUF2577"/>
    <property type="match status" value="1"/>
</dbReference>
<dbReference type="EMBL" id="CYXM01000004">
    <property type="protein sequence ID" value="CUM90388.1"/>
    <property type="molecule type" value="Genomic_DNA"/>
</dbReference>
<protein>
    <submittedName>
        <fullName evidence="1">Protein of uncharacterized function (DUF2577)</fullName>
    </submittedName>
</protein>
<evidence type="ECO:0000313" key="1">
    <source>
        <dbReference type="EMBL" id="CUM90388.1"/>
    </source>
</evidence>
<dbReference type="Proteomes" id="UP000095673">
    <property type="component" value="Unassembled WGS sequence"/>
</dbReference>
<organism evidence="1 2">
    <name type="scientific">Agathobacter rectalis</name>
    <dbReference type="NCBI Taxonomy" id="39491"/>
    <lineage>
        <taxon>Bacteria</taxon>
        <taxon>Bacillati</taxon>
        <taxon>Bacillota</taxon>
        <taxon>Clostridia</taxon>
        <taxon>Lachnospirales</taxon>
        <taxon>Lachnospiraceae</taxon>
        <taxon>Agathobacter</taxon>
    </lineage>
</organism>
<dbReference type="RefSeq" id="WP_055237748.1">
    <property type="nucleotide sequence ID" value="NZ_CYXM01000004.1"/>
</dbReference>
<dbReference type="OrthoDB" id="1909486at2"/>
<proteinExistence type="predicted"/>
<name>A0A173SMI4_9FIRM</name>
<accession>A0A173SMI4</accession>
<dbReference type="InterPro" id="IPR022555">
    <property type="entry name" value="DUF2577"/>
</dbReference>
<sequence>MADQETPTGIKQLIQSMAPEAPSVKEGIVTSASPLEVTLKNDAKMVLTANSLVVPRSLTDYQIEVDLETGAGSLISKTKTDGKHTHEELSGSDDGAHSHFLATFTVRDGVLMIHNALKKGDTVYLLAFNSGKQYYILDRKG</sequence>
<dbReference type="AlphaFoldDB" id="A0A173SMI4"/>
<reference evidence="1 2" key="1">
    <citation type="submission" date="2015-09" db="EMBL/GenBank/DDBJ databases">
        <authorList>
            <consortium name="Pathogen Informatics"/>
        </authorList>
    </citation>
    <scope>NUCLEOTIDE SEQUENCE [LARGE SCALE GENOMIC DNA]</scope>
    <source>
        <strain evidence="1 2">2789STDY5834968</strain>
    </source>
</reference>